<dbReference type="GO" id="GO:0005737">
    <property type="term" value="C:cytoplasm"/>
    <property type="evidence" value="ECO:0007669"/>
    <property type="project" value="UniProtKB-SubCell"/>
</dbReference>
<dbReference type="EMBL" id="UOGB01000238">
    <property type="protein sequence ID" value="VAX22418.1"/>
    <property type="molecule type" value="Genomic_DNA"/>
</dbReference>
<evidence type="ECO:0000259" key="3">
    <source>
        <dbReference type="PROSITE" id="PS51094"/>
    </source>
</evidence>
<dbReference type="Gene3D" id="3.40.930.10">
    <property type="entry name" value="Mannitol-specific EII, Chain A"/>
    <property type="match status" value="1"/>
</dbReference>
<evidence type="ECO:0000256" key="1">
    <source>
        <dbReference type="ARBA" id="ARBA00004496"/>
    </source>
</evidence>
<evidence type="ECO:0000256" key="2">
    <source>
        <dbReference type="ARBA" id="ARBA00022679"/>
    </source>
</evidence>
<comment type="subcellular location">
    <subcellularLocation>
        <location evidence="1">Cytoplasm</location>
    </subcellularLocation>
</comment>
<keyword evidence="2" id="KW-0808">Transferase</keyword>
<dbReference type="AlphaFoldDB" id="A0A3B1CEQ3"/>
<reference evidence="4" key="1">
    <citation type="submission" date="2018-06" db="EMBL/GenBank/DDBJ databases">
        <authorList>
            <person name="Zhirakovskaya E."/>
        </authorList>
    </citation>
    <scope>NUCLEOTIDE SEQUENCE</scope>
</reference>
<evidence type="ECO:0000313" key="4">
    <source>
        <dbReference type="EMBL" id="VAX22418.1"/>
    </source>
</evidence>
<organism evidence="4">
    <name type="scientific">hydrothermal vent metagenome</name>
    <dbReference type="NCBI Taxonomy" id="652676"/>
    <lineage>
        <taxon>unclassified sequences</taxon>
        <taxon>metagenomes</taxon>
        <taxon>ecological metagenomes</taxon>
    </lineage>
</organism>
<dbReference type="PANTHER" id="PTHR47738:SF2">
    <property type="entry name" value="PTS SYSTEM FRUCTOSE-LIKE EIIA COMPONENT"/>
    <property type="match status" value="1"/>
</dbReference>
<name>A0A3B1CEQ3_9ZZZZ</name>
<dbReference type="InterPro" id="IPR002178">
    <property type="entry name" value="PTS_EIIA_type-2_dom"/>
</dbReference>
<dbReference type="FunFam" id="3.40.930.10:FF:000009">
    <property type="entry name" value="PTS system, fructose specific IIABC component"/>
    <property type="match status" value="1"/>
</dbReference>
<dbReference type="Pfam" id="PF00359">
    <property type="entry name" value="PTS_EIIA_2"/>
    <property type="match status" value="1"/>
</dbReference>
<accession>A0A3B1CEQ3</accession>
<dbReference type="CDD" id="cd00211">
    <property type="entry name" value="PTS_IIA_fru"/>
    <property type="match status" value="1"/>
</dbReference>
<sequence>MKIVDFLKKENCTASLSSTEKDGVLKELTALLVKNNEISDSDEIFNALMEREKLGSTGIGERIAIPHAKIKGLSSLVAAFGRSEAGIDYLAVDDQPVQWIFLLLASDNSTGVHLKALARISRLFKSERFKNQIEQARTDEQIYKLIEEEDTKLA</sequence>
<dbReference type="PROSITE" id="PS00372">
    <property type="entry name" value="PTS_EIIA_TYPE_2_HIS"/>
    <property type="match status" value="1"/>
</dbReference>
<dbReference type="InterPro" id="IPR016152">
    <property type="entry name" value="PTrfase/Anion_transptr"/>
</dbReference>
<feature type="domain" description="PTS EIIA type-2" evidence="3">
    <location>
        <begin position="5"/>
        <end position="149"/>
    </location>
</feature>
<dbReference type="InterPro" id="IPR051541">
    <property type="entry name" value="PTS_SugarTrans_NitroReg"/>
</dbReference>
<dbReference type="PANTHER" id="PTHR47738">
    <property type="entry name" value="PTS SYSTEM FRUCTOSE-LIKE EIIA COMPONENT-RELATED"/>
    <property type="match status" value="1"/>
</dbReference>
<dbReference type="SUPFAM" id="SSF55804">
    <property type="entry name" value="Phoshotransferase/anion transport protein"/>
    <property type="match status" value="1"/>
</dbReference>
<dbReference type="GO" id="GO:0016740">
    <property type="term" value="F:transferase activity"/>
    <property type="evidence" value="ECO:0007669"/>
    <property type="project" value="UniProtKB-KW"/>
</dbReference>
<dbReference type="PROSITE" id="PS51094">
    <property type="entry name" value="PTS_EIIA_TYPE_2"/>
    <property type="match status" value="1"/>
</dbReference>
<protein>
    <submittedName>
        <fullName evidence="4">PTS IIA-like nitrogen-regulatory protein PtsN</fullName>
    </submittedName>
</protein>
<gene>
    <name evidence="4" type="ORF">MNBD_NITROSPINAE03-1988</name>
</gene>
<proteinExistence type="predicted"/>